<dbReference type="EMBL" id="WQMT02000002">
    <property type="protein sequence ID" value="KAG9226850.1"/>
    <property type="molecule type" value="Genomic_DNA"/>
</dbReference>
<protein>
    <submittedName>
        <fullName evidence="1">Uncharacterized protein</fullName>
    </submittedName>
</protein>
<accession>A0ACB7J9L7</accession>
<evidence type="ECO:0000313" key="2">
    <source>
        <dbReference type="Proteomes" id="UP000824881"/>
    </source>
</evidence>
<comment type="caution">
    <text evidence="1">The sequence shown here is derived from an EMBL/GenBank/DDBJ whole genome shotgun (WGS) entry which is preliminary data.</text>
</comment>
<keyword evidence="2" id="KW-1185">Reference proteome</keyword>
<sequence>MSHHYTTGFGRESRRTSINLHHSCLPPQTNHVYAVATARIYHSQFSSKSDDWAYSGLRGLLVFGQDKDAGGEYWFRLIDDISDRVIWLFRLPAGFVYELDKPFFYTFSGLSRKFGFLFGDDEEAARFGQQVTLRTAPRSPPVSPKPTRKAKRSPSSKNGQLSPAIVASPMANTFAHVSHVGMNVASGTIEHSQDLSPEWSRVLADFTNHREDTSYDSQPEMYSKSTTHIAPPAPKLGKKPSLSIWRMRRIRSTQQAA</sequence>
<gene>
    <name evidence="1" type="ORF">CCMSSC00406_0003477</name>
</gene>
<name>A0ACB7J9L7_PLECO</name>
<dbReference type="Proteomes" id="UP000824881">
    <property type="component" value="Unassembled WGS sequence"/>
</dbReference>
<reference evidence="1 2" key="1">
    <citation type="journal article" date="2021" name="Appl. Environ. Microbiol.">
        <title>Genetic linkage and physical mapping for an oyster mushroom Pleurotus cornucopiae and QTL analysis for the trait cap color.</title>
        <authorList>
            <person name="Zhang Y."/>
            <person name="Gao W."/>
            <person name="Sonnenberg A."/>
            <person name="Chen Q."/>
            <person name="Zhang J."/>
            <person name="Huang C."/>
        </authorList>
    </citation>
    <scope>NUCLEOTIDE SEQUENCE [LARGE SCALE GENOMIC DNA]</scope>
    <source>
        <strain evidence="1">CCMSSC00406</strain>
    </source>
</reference>
<evidence type="ECO:0000313" key="1">
    <source>
        <dbReference type="EMBL" id="KAG9226850.1"/>
    </source>
</evidence>
<organism evidence="1 2">
    <name type="scientific">Pleurotus cornucopiae</name>
    <name type="common">Cornucopia mushroom</name>
    <dbReference type="NCBI Taxonomy" id="5321"/>
    <lineage>
        <taxon>Eukaryota</taxon>
        <taxon>Fungi</taxon>
        <taxon>Dikarya</taxon>
        <taxon>Basidiomycota</taxon>
        <taxon>Agaricomycotina</taxon>
        <taxon>Agaricomycetes</taxon>
        <taxon>Agaricomycetidae</taxon>
        <taxon>Agaricales</taxon>
        <taxon>Pleurotineae</taxon>
        <taxon>Pleurotaceae</taxon>
        <taxon>Pleurotus</taxon>
    </lineage>
</organism>
<proteinExistence type="predicted"/>